<dbReference type="AlphaFoldDB" id="A0A8S2YGI3"/>
<reference evidence="2" key="1">
    <citation type="submission" date="2021-02" db="EMBL/GenBank/DDBJ databases">
        <authorList>
            <person name="Nowell W R."/>
        </authorList>
    </citation>
    <scope>NUCLEOTIDE SEQUENCE</scope>
</reference>
<protein>
    <submittedName>
        <fullName evidence="2">Uncharacterized protein</fullName>
    </submittedName>
</protein>
<name>A0A8S2YGI3_9BILA</name>
<evidence type="ECO:0000256" key="1">
    <source>
        <dbReference type="SAM" id="MobiDB-lite"/>
    </source>
</evidence>
<dbReference type="EMBL" id="CAJOBH010133044">
    <property type="protein sequence ID" value="CAF4767702.1"/>
    <property type="molecule type" value="Genomic_DNA"/>
</dbReference>
<proteinExistence type="predicted"/>
<feature type="region of interest" description="Disordered" evidence="1">
    <location>
        <begin position="1"/>
        <end position="49"/>
    </location>
</feature>
<sequence>YSIVDYRTNSSNHNYVRPPVPSVKWNRTTTMERDDRMESKPERTMRSSS</sequence>
<organism evidence="2 4">
    <name type="scientific">Rotaria magnacalcarata</name>
    <dbReference type="NCBI Taxonomy" id="392030"/>
    <lineage>
        <taxon>Eukaryota</taxon>
        <taxon>Metazoa</taxon>
        <taxon>Spiralia</taxon>
        <taxon>Gnathifera</taxon>
        <taxon>Rotifera</taxon>
        <taxon>Eurotatoria</taxon>
        <taxon>Bdelloidea</taxon>
        <taxon>Philodinida</taxon>
        <taxon>Philodinidae</taxon>
        <taxon>Rotaria</taxon>
    </lineage>
</organism>
<dbReference type="Proteomes" id="UP000681720">
    <property type="component" value="Unassembled WGS sequence"/>
</dbReference>
<feature type="compositionally biased region" description="Basic and acidic residues" evidence="1">
    <location>
        <begin position="30"/>
        <end position="49"/>
    </location>
</feature>
<dbReference type="Proteomes" id="UP000681967">
    <property type="component" value="Unassembled WGS sequence"/>
</dbReference>
<accession>A0A8S2YGI3</accession>
<evidence type="ECO:0000313" key="2">
    <source>
        <dbReference type="EMBL" id="CAF4556103.1"/>
    </source>
</evidence>
<dbReference type="EMBL" id="CAJOBJ010094028">
    <property type="protein sequence ID" value="CAF4556103.1"/>
    <property type="molecule type" value="Genomic_DNA"/>
</dbReference>
<feature type="non-terminal residue" evidence="2">
    <location>
        <position position="49"/>
    </location>
</feature>
<feature type="non-terminal residue" evidence="2">
    <location>
        <position position="1"/>
    </location>
</feature>
<gene>
    <name evidence="3" type="ORF">BYL167_LOCUS46780</name>
    <name evidence="2" type="ORF">GIL414_LOCUS37050</name>
</gene>
<evidence type="ECO:0000313" key="4">
    <source>
        <dbReference type="Proteomes" id="UP000681720"/>
    </source>
</evidence>
<comment type="caution">
    <text evidence="2">The sequence shown here is derived from an EMBL/GenBank/DDBJ whole genome shotgun (WGS) entry which is preliminary data.</text>
</comment>
<evidence type="ECO:0000313" key="3">
    <source>
        <dbReference type="EMBL" id="CAF4767702.1"/>
    </source>
</evidence>